<proteinExistence type="predicted"/>
<reference evidence="2" key="1">
    <citation type="submission" date="2018-02" db="EMBL/GenBank/DDBJ databases">
        <title>Rhizophora mucronata_Transcriptome.</title>
        <authorList>
            <person name="Meera S.P."/>
            <person name="Sreeshan A."/>
            <person name="Augustine A."/>
        </authorList>
    </citation>
    <scope>NUCLEOTIDE SEQUENCE</scope>
    <source>
        <tissue evidence="2">Leaf</tissue>
    </source>
</reference>
<dbReference type="EMBL" id="GGEC01009463">
    <property type="protein sequence ID" value="MBW89946.1"/>
    <property type="molecule type" value="Transcribed_RNA"/>
</dbReference>
<protein>
    <submittedName>
        <fullName evidence="2">Uncharacterized protein</fullName>
    </submittedName>
</protein>
<keyword evidence="1" id="KW-0472">Membrane</keyword>
<sequence length="26" mass="2670">MAKRCSIVFIGGGAITFSGSTGLPWL</sequence>
<keyword evidence="1" id="KW-0812">Transmembrane</keyword>
<evidence type="ECO:0000313" key="2">
    <source>
        <dbReference type="EMBL" id="MBW89946.1"/>
    </source>
</evidence>
<accession>A0A2P2J8Y2</accession>
<organism evidence="2">
    <name type="scientific">Rhizophora mucronata</name>
    <name type="common">Asiatic mangrove</name>
    <dbReference type="NCBI Taxonomy" id="61149"/>
    <lineage>
        <taxon>Eukaryota</taxon>
        <taxon>Viridiplantae</taxon>
        <taxon>Streptophyta</taxon>
        <taxon>Embryophyta</taxon>
        <taxon>Tracheophyta</taxon>
        <taxon>Spermatophyta</taxon>
        <taxon>Magnoliopsida</taxon>
        <taxon>eudicotyledons</taxon>
        <taxon>Gunneridae</taxon>
        <taxon>Pentapetalae</taxon>
        <taxon>rosids</taxon>
        <taxon>fabids</taxon>
        <taxon>Malpighiales</taxon>
        <taxon>Rhizophoraceae</taxon>
        <taxon>Rhizophora</taxon>
    </lineage>
</organism>
<keyword evidence="1" id="KW-1133">Transmembrane helix</keyword>
<name>A0A2P2J8Y2_RHIMU</name>
<dbReference type="AlphaFoldDB" id="A0A2P2J8Y2"/>
<feature type="transmembrane region" description="Helical" evidence="1">
    <location>
        <begin position="7"/>
        <end position="25"/>
    </location>
</feature>
<evidence type="ECO:0000256" key="1">
    <source>
        <dbReference type="SAM" id="Phobius"/>
    </source>
</evidence>